<dbReference type="InterPro" id="IPR029044">
    <property type="entry name" value="Nucleotide-diphossugar_trans"/>
</dbReference>
<name>A0A8A7KBR2_9FIRM</name>
<dbReference type="Pfam" id="PF00535">
    <property type="entry name" value="Glycos_transf_2"/>
    <property type="match status" value="1"/>
</dbReference>
<dbReference type="Gene3D" id="3.90.550.10">
    <property type="entry name" value="Spore Coat Polysaccharide Biosynthesis Protein SpsA, Chain A"/>
    <property type="match status" value="1"/>
</dbReference>
<keyword evidence="3" id="KW-1185">Reference proteome</keyword>
<reference evidence="2" key="1">
    <citation type="submission" date="2019-12" db="EMBL/GenBank/DDBJ databases">
        <authorList>
            <person name="zhang j."/>
            <person name="sun C.M."/>
        </authorList>
    </citation>
    <scope>NUCLEOTIDE SEQUENCE</scope>
    <source>
        <strain evidence="2">NS-1</strain>
    </source>
</reference>
<accession>A0A8A7KBR2</accession>
<evidence type="ECO:0000313" key="2">
    <source>
        <dbReference type="EMBL" id="QTL96789.1"/>
    </source>
</evidence>
<dbReference type="PANTHER" id="PTHR43179">
    <property type="entry name" value="RHAMNOSYLTRANSFERASE WBBL"/>
    <property type="match status" value="1"/>
</dbReference>
<gene>
    <name evidence="2" type="ORF">GM661_01765</name>
</gene>
<dbReference type="CDD" id="cd04186">
    <property type="entry name" value="GT_2_like_c"/>
    <property type="match status" value="1"/>
</dbReference>
<organism evidence="2 3">
    <name type="scientific">Iocasia fonsfrigidae</name>
    <dbReference type="NCBI Taxonomy" id="2682810"/>
    <lineage>
        <taxon>Bacteria</taxon>
        <taxon>Bacillati</taxon>
        <taxon>Bacillota</taxon>
        <taxon>Clostridia</taxon>
        <taxon>Halanaerobiales</taxon>
        <taxon>Halanaerobiaceae</taxon>
        <taxon>Iocasia</taxon>
    </lineage>
</organism>
<dbReference type="AlphaFoldDB" id="A0A8A7KBR2"/>
<proteinExistence type="predicted"/>
<dbReference type="EMBL" id="CP046640">
    <property type="protein sequence ID" value="QTL96789.1"/>
    <property type="molecule type" value="Genomic_DNA"/>
</dbReference>
<feature type="domain" description="Glycosyltransferase 2-like" evidence="1">
    <location>
        <begin position="3"/>
        <end position="170"/>
    </location>
</feature>
<dbReference type="Proteomes" id="UP000665020">
    <property type="component" value="Chromosome"/>
</dbReference>
<dbReference type="KEGG" id="ifn:GM661_01765"/>
<dbReference type="PANTHER" id="PTHR43179:SF7">
    <property type="entry name" value="RHAMNOSYLTRANSFERASE WBBL"/>
    <property type="match status" value="1"/>
</dbReference>
<protein>
    <submittedName>
        <fullName evidence="2">Glycosyltransferase</fullName>
    </submittedName>
</protein>
<sequence length="237" mass="26936">MISIIMLSYGSNILTRQSIDSILEHTSTDYELIVVDNNSGLLLRDKKYKGIRLIKNRGNPGYARGCNQGADQAKGRYLLFLNNDTIVTPGWLLAMYQVMLKNKDVGIVGSKLLFPDTGRIQHAGVIFIDRLPGHIYYNESPFEVPIEEEKEYPAVTGACLLIRKSLFERVGGFDHLFINSYEDIDLCLKIRGLGYRIIYTPDSLVYHYSSKSPGRHRYDKRNLALLLKKWQGSSLLS</sequence>
<dbReference type="SUPFAM" id="SSF53448">
    <property type="entry name" value="Nucleotide-diphospho-sugar transferases"/>
    <property type="match status" value="1"/>
</dbReference>
<dbReference type="InterPro" id="IPR001173">
    <property type="entry name" value="Glyco_trans_2-like"/>
</dbReference>
<evidence type="ECO:0000313" key="3">
    <source>
        <dbReference type="Proteomes" id="UP000665020"/>
    </source>
</evidence>
<evidence type="ECO:0000259" key="1">
    <source>
        <dbReference type="Pfam" id="PF00535"/>
    </source>
</evidence>
<dbReference type="RefSeq" id="WP_125987580.1">
    <property type="nucleotide sequence ID" value="NZ_CP046640.1"/>
</dbReference>